<dbReference type="OrthoDB" id="3831145at2"/>
<keyword evidence="2" id="KW-0472">Membrane</keyword>
<reference evidence="3 4" key="1">
    <citation type="submission" date="2019-03" db="EMBL/GenBank/DDBJ databases">
        <title>Genomic Encyclopedia of Type Strains, Phase IV (KMG-IV): sequencing the most valuable type-strain genomes for metagenomic binning, comparative biology and taxonomic classification.</title>
        <authorList>
            <person name="Goeker M."/>
        </authorList>
    </citation>
    <scope>NUCLEOTIDE SEQUENCE [LARGE SCALE GENOMIC DNA]</scope>
    <source>
        <strain evidence="3 4">DSM 45934</strain>
    </source>
</reference>
<keyword evidence="4" id="KW-1185">Reference proteome</keyword>
<evidence type="ECO:0000256" key="1">
    <source>
        <dbReference type="SAM" id="MobiDB-lite"/>
    </source>
</evidence>
<feature type="region of interest" description="Disordered" evidence="1">
    <location>
        <begin position="1"/>
        <end position="22"/>
    </location>
</feature>
<feature type="transmembrane region" description="Helical" evidence="2">
    <location>
        <begin position="79"/>
        <end position="97"/>
    </location>
</feature>
<keyword evidence="2" id="KW-0812">Transmembrane</keyword>
<feature type="transmembrane region" description="Helical" evidence="2">
    <location>
        <begin position="130"/>
        <end position="155"/>
    </location>
</feature>
<gene>
    <name evidence="3" type="ORF">EV192_1011021</name>
</gene>
<sequence length="166" mass="17956">MSDHQPLFPGPARPPGTVPPVPKPPVPKEVTIAFVIWVLTAVVGAVVQLVNLDPLVKSYQRQLGNSGQSDVLSYGELRTAAFAGVIVAALLWLFFAWKMRSGKNWARVVLSLLAVVGLMAQAVAVGFSDVLAIVEVLVTATGLVFMFMPPANAYFGQFRRQPFLRP</sequence>
<dbReference type="EMBL" id="SLWS01000001">
    <property type="protein sequence ID" value="TCO65233.1"/>
    <property type="molecule type" value="Genomic_DNA"/>
</dbReference>
<comment type="caution">
    <text evidence="3">The sequence shown here is derived from an EMBL/GenBank/DDBJ whole genome shotgun (WGS) entry which is preliminary data.</text>
</comment>
<protein>
    <submittedName>
        <fullName evidence="3">Uncharacterized protein</fullName>
    </submittedName>
</protein>
<dbReference type="Proteomes" id="UP000295680">
    <property type="component" value="Unassembled WGS sequence"/>
</dbReference>
<evidence type="ECO:0000313" key="3">
    <source>
        <dbReference type="EMBL" id="TCO65233.1"/>
    </source>
</evidence>
<proteinExistence type="predicted"/>
<name>A0A4R2JXH5_9PSEU</name>
<accession>A0A4R2JXH5</accession>
<organism evidence="3 4">
    <name type="scientific">Actinocrispum wychmicini</name>
    <dbReference type="NCBI Taxonomy" id="1213861"/>
    <lineage>
        <taxon>Bacteria</taxon>
        <taxon>Bacillati</taxon>
        <taxon>Actinomycetota</taxon>
        <taxon>Actinomycetes</taxon>
        <taxon>Pseudonocardiales</taxon>
        <taxon>Pseudonocardiaceae</taxon>
        <taxon>Actinocrispum</taxon>
    </lineage>
</organism>
<dbReference type="AlphaFoldDB" id="A0A4R2JXH5"/>
<dbReference type="RefSeq" id="WP_132111512.1">
    <property type="nucleotide sequence ID" value="NZ_SLWS01000001.1"/>
</dbReference>
<feature type="transmembrane region" description="Helical" evidence="2">
    <location>
        <begin position="30"/>
        <end position="50"/>
    </location>
</feature>
<evidence type="ECO:0000313" key="4">
    <source>
        <dbReference type="Proteomes" id="UP000295680"/>
    </source>
</evidence>
<feature type="transmembrane region" description="Helical" evidence="2">
    <location>
        <begin position="104"/>
        <end position="124"/>
    </location>
</feature>
<evidence type="ECO:0000256" key="2">
    <source>
        <dbReference type="SAM" id="Phobius"/>
    </source>
</evidence>
<keyword evidence="2" id="KW-1133">Transmembrane helix</keyword>
<feature type="compositionally biased region" description="Pro residues" evidence="1">
    <location>
        <begin position="8"/>
        <end position="22"/>
    </location>
</feature>